<keyword evidence="1" id="KW-1133">Transmembrane helix</keyword>
<evidence type="ECO:0000256" key="1">
    <source>
        <dbReference type="SAM" id="Phobius"/>
    </source>
</evidence>
<dbReference type="EMBL" id="CAJJDO010000128">
    <property type="protein sequence ID" value="CAD8201662.1"/>
    <property type="molecule type" value="Genomic_DNA"/>
</dbReference>
<comment type="caution">
    <text evidence="2">The sequence shown here is derived from an EMBL/GenBank/DDBJ whole genome shotgun (WGS) entry which is preliminary data.</text>
</comment>
<dbReference type="OrthoDB" id="10266268at2759"/>
<proteinExistence type="predicted"/>
<sequence>MDIDHTKTIRMIKLEFHLKRLKILELIMINIILWILKYLAILLIVKQSKDYGKDIGLYFGQSLCDLKEKCFIKYDQGYLVDEQEKKEKQQIKEAQKFSVELAGALLSETVKQILFQ</sequence>
<protein>
    <recommendedName>
        <fullName evidence="4">Transmembrane protein</fullName>
    </recommendedName>
</protein>
<dbReference type="Proteomes" id="UP000689195">
    <property type="component" value="Unassembled WGS sequence"/>
</dbReference>
<organism evidence="2 3">
    <name type="scientific">Paramecium pentaurelia</name>
    <dbReference type="NCBI Taxonomy" id="43138"/>
    <lineage>
        <taxon>Eukaryota</taxon>
        <taxon>Sar</taxon>
        <taxon>Alveolata</taxon>
        <taxon>Ciliophora</taxon>
        <taxon>Intramacronucleata</taxon>
        <taxon>Oligohymenophorea</taxon>
        <taxon>Peniculida</taxon>
        <taxon>Parameciidae</taxon>
        <taxon>Paramecium</taxon>
    </lineage>
</organism>
<keyword evidence="1" id="KW-0472">Membrane</keyword>
<reference evidence="2" key="1">
    <citation type="submission" date="2021-01" db="EMBL/GenBank/DDBJ databases">
        <authorList>
            <consortium name="Genoscope - CEA"/>
            <person name="William W."/>
        </authorList>
    </citation>
    <scope>NUCLEOTIDE SEQUENCE</scope>
</reference>
<evidence type="ECO:0008006" key="4">
    <source>
        <dbReference type="Google" id="ProtNLM"/>
    </source>
</evidence>
<feature type="transmembrane region" description="Helical" evidence="1">
    <location>
        <begin position="21"/>
        <end position="45"/>
    </location>
</feature>
<accession>A0A8S1XMH9</accession>
<name>A0A8S1XMH9_9CILI</name>
<gene>
    <name evidence="2" type="ORF">PPENT_87.1.T1280127</name>
</gene>
<keyword evidence="3" id="KW-1185">Reference proteome</keyword>
<evidence type="ECO:0000313" key="3">
    <source>
        <dbReference type="Proteomes" id="UP000689195"/>
    </source>
</evidence>
<evidence type="ECO:0000313" key="2">
    <source>
        <dbReference type="EMBL" id="CAD8201662.1"/>
    </source>
</evidence>
<dbReference type="AlphaFoldDB" id="A0A8S1XMH9"/>
<keyword evidence="1" id="KW-0812">Transmembrane</keyword>